<feature type="domain" description="HpaB/PvcC/4-BUDH N-terminal" evidence="5">
    <location>
        <begin position="3"/>
        <end position="269"/>
    </location>
</feature>
<keyword evidence="2" id="KW-0274">FAD</keyword>
<dbReference type="SUPFAM" id="SSF56645">
    <property type="entry name" value="Acyl-CoA dehydrogenase NM domain-like"/>
    <property type="match status" value="1"/>
</dbReference>
<evidence type="ECO:0000256" key="3">
    <source>
        <dbReference type="ARBA" id="ARBA00023002"/>
    </source>
</evidence>
<dbReference type="SUPFAM" id="SSF47203">
    <property type="entry name" value="Acyl-CoA dehydrogenase C-terminal domain-like"/>
    <property type="match status" value="1"/>
</dbReference>
<evidence type="ECO:0000259" key="4">
    <source>
        <dbReference type="Pfam" id="PF03241"/>
    </source>
</evidence>
<dbReference type="RefSeq" id="WP_039735333.1">
    <property type="nucleotide sequence ID" value="NZ_JUFX02000191.1"/>
</dbReference>
<protein>
    <submittedName>
        <fullName evidence="6">Pyoverdin chromophore biosynthetic protein pvcC</fullName>
    </submittedName>
</protein>
<evidence type="ECO:0000313" key="6">
    <source>
        <dbReference type="EMBL" id="KPH86836.1"/>
    </source>
</evidence>
<evidence type="ECO:0000313" key="7">
    <source>
        <dbReference type="Proteomes" id="UP000031553"/>
    </source>
</evidence>
<dbReference type="Proteomes" id="UP000031553">
    <property type="component" value="Unassembled WGS sequence"/>
</dbReference>
<dbReference type="PIRSF" id="PIRSF000331">
    <property type="entry name" value="HpaA_HpaB"/>
    <property type="match status" value="1"/>
</dbReference>
<dbReference type="GO" id="GO:0016627">
    <property type="term" value="F:oxidoreductase activity, acting on the CH-CH group of donors"/>
    <property type="evidence" value="ECO:0007669"/>
    <property type="project" value="InterPro"/>
</dbReference>
<evidence type="ECO:0000256" key="2">
    <source>
        <dbReference type="ARBA" id="ARBA00022827"/>
    </source>
</evidence>
<dbReference type="InterPro" id="IPR009100">
    <property type="entry name" value="AcylCoA_DH/oxidase_NM_dom_sf"/>
</dbReference>
<proteinExistence type="predicted"/>
<dbReference type="InterPro" id="IPR024719">
    <property type="entry name" value="HpaB/PvcC/4-BUDH_C"/>
</dbReference>
<keyword evidence="3" id="KW-0560">Oxidoreductase</keyword>
<organism evidence="6 7">
    <name type="scientific">Komagataeibacter intermedius AF2</name>
    <dbReference type="NCBI Taxonomy" id="1458464"/>
    <lineage>
        <taxon>Bacteria</taxon>
        <taxon>Pseudomonadati</taxon>
        <taxon>Pseudomonadota</taxon>
        <taxon>Alphaproteobacteria</taxon>
        <taxon>Acetobacterales</taxon>
        <taxon>Acetobacteraceae</taxon>
        <taxon>Komagataeibacter</taxon>
    </lineage>
</organism>
<dbReference type="Pfam" id="PF11794">
    <property type="entry name" value="HpaB_N"/>
    <property type="match status" value="1"/>
</dbReference>
<dbReference type="InterPro" id="IPR024674">
    <property type="entry name" value="HpaB/PvcC/4-BUDH_N"/>
</dbReference>
<reference evidence="6 7" key="1">
    <citation type="submission" date="2015-07" db="EMBL/GenBank/DDBJ databases">
        <title>Draft Genome Sequence of Komagataeibacter intermedius Strain AF2, Isolated from Kombucha Tea.</title>
        <authorList>
            <person name="Santos R.A."/>
            <person name="Berretta A.A."/>
            <person name="Barud H.S."/>
            <person name="Ribeiro S.J."/>
            <person name="Gonzalez-Garcia L.N."/>
            <person name="Zucchi T.D."/>
            <person name="Goldman G.H."/>
            <person name="Riano-Pachon D.M."/>
        </authorList>
    </citation>
    <scope>NUCLEOTIDE SEQUENCE [LARGE SCALE GENOMIC DNA]</scope>
    <source>
        <strain evidence="6 7">AF2</strain>
    </source>
</reference>
<evidence type="ECO:0000259" key="5">
    <source>
        <dbReference type="Pfam" id="PF11794"/>
    </source>
</evidence>
<dbReference type="EMBL" id="JUFX02000191">
    <property type="protein sequence ID" value="KPH86836.1"/>
    <property type="molecule type" value="Genomic_DNA"/>
</dbReference>
<sequence>MKTGQQYRDSLKDGRTVYIDGKQVEDVTTHPAFCNAIDTVARMYDFSSSPQNERLMTCQNTDEDRINRIWQLPKSYNDLVERRKALEAWGQLHAGFFGRSPDHVASCIAGMYMGRDIFNAYDPKRAQALGDYYHYASSNDIFLSYVIINPQGELPASGETAGRRRLAASIVDQDSSGIVINGAKMLASGGVMAHEVLVTCIQPLPVGDEALAFSAVVPMNAPGLRILSRKSYETGTGSVFDYPMSSRFDENDAVLVFENVSIPWERVFIIDNREMCQKQFMATPAHVYQNYQAMIRLKTKLLFLVGLAHRTTEINCTARFPQVREILGQLAAEVGMLDAMVAGMEAKGSEVGPYFIPDRHSLYAAQTLTQQLYPRFIEQLRNLAGGGVIMLPSSIKDFDNPEIMKWINESQSSPIVDAHDRVKFFKLMWDAIGSEFGSRHTQYEMFYAGASYVPKNHSFRTFDWNGSATRVDTMLASY</sequence>
<dbReference type="InterPro" id="IPR036250">
    <property type="entry name" value="AcylCo_DH-like_C"/>
</dbReference>
<accession>A0A0N0MET7</accession>
<dbReference type="Gene3D" id="1.20.140.10">
    <property type="entry name" value="Butyryl-CoA Dehydrogenase, subunit A, domain 3"/>
    <property type="match status" value="1"/>
</dbReference>
<dbReference type="OrthoDB" id="7233724at2"/>
<gene>
    <name evidence="6" type="ORF">GLUCOINTEAF2_0202542</name>
</gene>
<name>A0A0N0MET7_9PROT</name>
<dbReference type="PANTHER" id="PTHR36117">
    <property type="entry name" value="4-HYDROXYPHENYLACETATE 3-MONOOXYGENASE-RELATED"/>
    <property type="match status" value="1"/>
</dbReference>
<keyword evidence="1" id="KW-0285">Flavoprotein</keyword>
<dbReference type="Gene3D" id="2.40.110.10">
    <property type="entry name" value="Butyryl-CoA Dehydrogenase, subunit A, domain 2"/>
    <property type="match status" value="1"/>
</dbReference>
<comment type="caution">
    <text evidence="6">The sequence shown here is derived from an EMBL/GenBank/DDBJ whole genome shotgun (WGS) entry which is preliminary data.</text>
</comment>
<dbReference type="Gene3D" id="1.10.3140.10">
    <property type="entry name" value="4-hydroxybutyryl-coa dehydratase, domain 1"/>
    <property type="match status" value="1"/>
</dbReference>
<evidence type="ECO:0000256" key="1">
    <source>
        <dbReference type="ARBA" id="ARBA00022630"/>
    </source>
</evidence>
<dbReference type="Pfam" id="PF03241">
    <property type="entry name" value="HpaB"/>
    <property type="match status" value="1"/>
</dbReference>
<dbReference type="AlphaFoldDB" id="A0A0N0MET7"/>
<feature type="domain" description="HpaB/PvcC/4-BUDH C-terminal" evidence="4">
    <location>
        <begin position="276"/>
        <end position="475"/>
    </location>
</feature>
<dbReference type="InterPro" id="IPR004925">
    <property type="entry name" value="HpaB/PvcC/4-BUDH"/>
</dbReference>
<dbReference type="PANTHER" id="PTHR36117:SF3">
    <property type="entry name" value="4-HYDROXYPHENYLACETATE 3-MONOOXYGENASE-RELATED"/>
    <property type="match status" value="1"/>
</dbReference>
<dbReference type="InterPro" id="IPR046373">
    <property type="entry name" value="Acyl-CoA_Oxase/DH_mid-dom_sf"/>
</dbReference>